<evidence type="ECO:0000313" key="7">
    <source>
        <dbReference type="EMBL" id="REK70791.1"/>
    </source>
</evidence>
<gene>
    <name evidence="7" type="ORF">DX116_17010</name>
</gene>
<accession>A0A371P4C3</accession>
<dbReference type="SUPFAM" id="SSF57716">
    <property type="entry name" value="Glucocorticoid receptor-like (DNA-binding domain)"/>
    <property type="match status" value="1"/>
</dbReference>
<dbReference type="InterPro" id="IPR020458">
    <property type="entry name" value="Znf_DskA_TraR_CS"/>
</dbReference>
<evidence type="ECO:0000256" key="3">
    <source>
        <dbReference type="ARBA" id="ARBA00022833"/>
    </source>
</evidence>
<evidence type="ECO:0000259" key="6">
    <source>
        <dbReference type="Pfam" id="PF01258"/>
    </source>
</evidence>
<feature type="domain" description="Zinc finger DksA/TraR C4-type" evidence="6">
    <location>
        <begin position="128"/>
        <end position="157"/>
    </location>
</feature>
<feature type="compositionally biased region" description="Low complexity" evidence="5">
    <location>
        <begin position="1"/>
        <end position="25"/>
    </location>
</feature>
<comment type="caution">
    <text evidence="7">The sequence shown here is derived from an EMBL/GenBank/DDBJ whole genome shotgun (WGS) entry which is preliminary data.</text>
</comment>
<dbReference type="InterPro" id="IPR000962">
    <property type="entry name" value="Znf_DskA_TraR"/>
</dbReference>
<evidence type="ECO:0000256" key="2">
    <source>
        <dbReference type="ARBA" id="ARBA00022771"/>
    </source>
</evidence>
<dbReference type="PANTHER" id="PTHR33823">
    <property type="entry name" value="RNA POLYMERASE-BINDING TRANSCRIPTION FACTOR DKSA-RELATED"/>
    <property type="match status" value="1"/>
</dbReference>
<name>A0A371P4C3_9ACTN</name>
<dbReference type="PROSITE" id="PS51128">
    <property type="entry name" value="ZF_DKSA_2"/>
    <property type="match status" value="1"/>
</dbReference>
<organism evidence="7 8">
    <name type="scientific">Aeromicrobium endophyticum</name>
    <dbReference type="NCBI Taxonomy" id="2292704"/>
    <lineage>
        <taxon>Bacteria</taxon>
        <taxon>Bacillati</taxon>
        <taxon>Actinomycetota</taxon>
        <taxon>Actinomycetes</taxon>
        <taxon>Propionibacteriales</taxon>
        <taxon>Nocardioidaceae</taxon>
        <taxon>Aeromicrobium</taxon>
    </lineage>
</organism>
<proteinExistence type="predicted"/>
<dbReference type="Gene3D" id="1.20.120.910">
    <property type="entry name" value="DksA, coiled-coil domain"/>
    <property type="match status" value="1"/>
</dbReference>
<dbReference type="GO" id="GO:0008270">
    <property type="term" value="F:zinc ion binding"/>
    <property type="evidence" value="ECO:0007669"/>
    <property type="project" value="UniProtKB-KW"/>
</dbReference>
<sequence length="158" mass="17007">MTRPCSPTSRRSAAPRPGRRASAPSCWPSSPTRSPGAGCGCATDAVTDTEHARDRLTDERERATLLLASLTRDFDGIVEASADSNADDEHDPEGSTIAFERSQVSTMVEQTRARLADVDDALERVEQGTYGLCERCGRPIPEGRLEARPVARTCVACS</sequence>
<dbReference type="PANTHER" id="PTHR33823:SF4">
    <property type="entry name" value="GENERAL STRESS PROTEIN 16O"/>
    <property type="match status" value="1"/>
</dbReference>
<dbReference type="InterPro" id="IPR037187">
    <property type="entry name" value="DnaK_N"/>
</dbReference>
<protein>
    <submittedName>
        <fullName evidence="7">Molecular chaperone DnaK</fullName>
    </submittedName>
</protein>
<dbReference type="EMBL" id="QUBR01000002">
    <property type="protein sequence ID" value="REK70791.1"/>
    <property type="molecule type" value="Genomic_DNA"/>
</dbReference>
<dbReference type="InterPro" id="IPR020460">
    <property type="entry name" value="Znf_C4-type_bac"/>
</dbReference>
<dbReference type="PRINTS" id="PR00618">
    <property type="entry name" value="DKSAZNFINGER"/>
</dbReference>
<dbReference type="AlphaFoldDB" id="A0A371P4C3"/>
<dbReference type="SUPFAM" id="SSF109635">
    <property type="entry name" value="DnaK suppressor protein DksA, alpha-hairpin domain"/>
    <property type="match status" value="1"/>
</dbReference>
<feature type="zinc finger region" description="dksA C4-type" evidence="4">
    <location>
        <begin position="133"/>
        <end position="157"/>
    </location>
</feature>
<evidence type="ECO:0000256" key="5">
    <source>
        <dbReference type="SAM" id="MobiDB-lite"/>
    </source>
</evidence>
<feature type="region of interest" description="Disordered" evidence="5">
    <location>
        <begin position="1"/>
        <end position="41"/>
    </location>
</feature>
<reference evidence="7 8" key="1">
    <citation type="submission" date="2018-08" db="EMBL/GenBank/DDBJ databases">
        <title>Aeromicrobium sp. M2KJ-4, whole genome shotgun sequence.</title>
        <authorList>
            <person name="Tuo L."/>
        </authorList>
    </citation>
    <scope>NUCLEOTIDE SEQUENCE [LARGE SCALE GENOMIC DNA]</scope>
    <source>
        <strain evidence="7 8">M2KJ-4</strain>
    </source>
</reference>
<evidence type="ECO:0000256" key="1">
    <source>
        <dbReference type="ARBA" id="ARBA00022723"/>
    </source>
</evidence>
<dbReference type="OrthoDB" id="1121111at2"/>
<keyword evidence="3" id="KW-0862">Zinc</keyword>
<evidence type="ECO:0000256" key="4">
    <source>
        <dbReference type="PROSITE-ProRule" id="PRU00510"/>
    </source>
</evidence>
<dbReference type="PROSITE" id="PS01102">
    <property type="entry name" value="ZF_DKSA_1"/>
    <property type="match status" value="1"/>
</dbReference>
<dbReference type="Proteomes" id="UP000265581">
    <property type="component" value="Unassembled WGS sequence"/>
</dbReference>
<evidence type="ECO:0000313" key="8">
    <source>
        <dbReference type="Proteomes" id="UP000265581"/>
    </source>
</evidence>
<dbReference type="Pfam" id="PF01258">
    <property type="entry name" value="zf-dskA_traR"/>
    <property type="match status" value="1"/>
</dbReference>
<keyword evidence="8" id="KW-1185">Reference proteome</keyword>
<keyword evidence="1" id="KW-0479">Metal-binding</keyword>
<keyword evidence="2" id="KW-0863">Zinc-finger</keyword>